<evidence type="ECO:0000313" key="4">
    <source>
        <dbReference type="EMBL" id="EFA81110.1"/>
    </source>
</evidence>
<keyword evidence="5" id="KW-1185">Reference proteome</keyword>
<dbReference type="GO" id="GO:0031083">
    <property type="term" value="C:BLOC-1 complex"/>
    <property type="evidence" value="ECO:0007669"/>
    <property type="project" value="InterPro"/>
</dbReference>
<organism evidence="4 5">
    <name type="scientific">Heterostelium pallidum (strain ATCC 26659 / Pp 5 / PN500)</name>
    <name type="common">Cellular slime mold</name>
    <name type="synonym">Polysphondylium pallidum</name>
    <dbReference type="NCBI Taxonomy" id="670386"/>
    <lineage>
        <taxon>Eukaryota</taxon>
        <taxon>Amoebozoa</taxon>
        <taxon>Evosea</taxon>
        <taxon>Eumycetozoa</taxon>
        <taxon>Dictyostelia</taxon>
        <taxon>Acytosteliales</taxon>
        <taxon>Acytosteliaceae</taxon>
        <taxon>Heterostelium</taxon>
    </lineage>
</organism>
<evidence type="ECO:0000313" key="5">
    <source>
        <dbReference type="Proteomes" id="UP000001396"/>
    </source>
</evidence>
<dbReference type="InterPro" id="IPR017243">
    <property type="entry name" value="Bloc1s5"/>
</dbReference>
<dbReference type="Proteomes" id="UP000001396">
    <property type="component" value="Unassembled WGS sequence"/>
</dbReference>
<protein>
    <recommendedName>
        <fullName evidence="2">Biogenesis of lysosome-related organelles complex 1 subunit 5</fullName>
    </recommendedName>
</protein>
<reference evidence="4 5" key="1">
    <citation type="journal article" date="2011" name="Genome Res.">
        <title>Phylogeny-wide analysis of social amoeba genomes highlights ancient origins for complex intercellular communication.</title>
        <authorList>
            <person name="Heidel A.J."/>
            <person name="Lawal H.M."/>
            <person name="Felder M."/>
            <person name="Schilde C."/>
            <person name="Helps N.R."/>
            <person name="Tunggal B."/>
            <person name="Rivero F."/>
            <person name="John U."/>
            <person name="Schleicher M."/>
            <person name="Eichinger L."/>
            <person name="Platzer M."/>
            <person name="Noegel A.A."/>
            <person name="Schaap P."/>
            <person name="Gloeckner G."/>
        </authorList>
    </citation>
    <scope>NUCLEOTIDE SEQUENCE [LARGE SCALE GENOMIC DNA]</scope>
    <source>
        <strain evidence="5">ATCC 26659 / Pp 5 / PN500</strain>
    </source>
</reference>
<dbReference type="GeneID" id="31361430"/>
<dbReference type="AlphaFoldDB" id="D3BBS7"/>
<comment type="caution">
    <text evidence="4">The sequence shown here is derived from an EMBL/GenBank/DDBJ whole genome shotgun (WGS) entry which is preliminary data.</text>
</comment>
<evidence type="ECO:0000256" key="3">
    <source>
        <dbReference type="SAM" id="Coils"/>
    </source>
</evidence>
<comment type="similarity">
    <text evidence="1">Belongs to the BLOC1S5 family.</text>
</comment>
<dbReference type="GO" id="GO:0030133">
    <property type="term" value="C:transport vesicle"/>
    <property type="evidence" value="ECO:0007669"/>
    <property type="project" value="InterPro"/>
</dbReference>
<dbReference type="OMA" id="RDKYQIV"/>
<dbReference type="FunCoup" id="D3BBS7">
    <property type="interactions" value="6"/>
</dbReference>
<evidence type="ECO:0000256" key="1">
    <source>
        <dbReference type="ARBA" id="ARBA00010754"/>
    </source>
</evidence>
<dbReference type="PANTHER" id="PTHR31784">
    <property type="entry name" value="BIOGENESIS OF LYSOSOME-RELATED ORGANELLES COMPLEX 1 SUBUNIT 5"/>
    <property type="match status" value="1"/>
</dbReference>
<evidence type="ECO:0000256" key="2">
    <source>
        <dbReference type="ARBA" id="ARBA00019580"/>
    </source>
</evidence>
<name>D3BBS7_HETP5</name>
<accession>D3BBS7</accession>
<keyword evidence="3" id="KW-0175">Coiled coil</keyword>
<dbReference type="InParanoid" id="D3BBS7"/>
<dbReference type="Pfam" id="PF14942">
    <property type="entry name" value="Muted"/>
    <property type="match status" value="1"/>
</dbReference>
<sequence>MSKKITIGPVEPLVKVLERRRKSSHNNKEKLTSLIIFSIIEFGNNYFVETEIKTFLKEYEVKRGDRDIIALQNQTITANATMSNIRHCNQQAARFESINQSLRELNEKVQNQVFREDVYQSHRDSERLVKFDELELEKAHIEEQLSAKKAVIDREFQETSKSLQDKYQIVL</sequence>
<feature type="coiled-coil region" evidence="3">
    <location>
        <begin position="88"/>
        <end position="151"/>
    </location>
</feature>
<dbReference type="RefSeq" id="XP_020433228.1">
    <property type="nucleotide sequence ID" value="XM_020576816.1"/>
</dbReference>
<gene>
    <name evidence="4" type="ORF">PPL_05946</name>
</gene>
<dbReference type="PANTHER" id="PTHR31784:SF2">
    <property type="entry name" value="BIOGENESIS OF LYSOSOME-RELATED ORGANELLES COMPLEX 1 SUBUNIT 5"/>
    <property type="match status" value="1"/>
</dbReference>
<proteinExistence type="inferred from homology"/>
<dbReference type="EMBL" id="ADBJ01000026">
    <property type="protein sequence ID" value="EFA81110.1"/>
    <property type="molecule type" value="Genomic_DNA"/>
</dbReference>